<gene>
    <name evidence="8" type="ORF">Cvel_3951</name>
</gene>
<reference evidence="8" key="1">
    <citation type="submission" date="2014-11" db="EMBL/GenBank/DDBJ databases">
        <authorList>
            <person name="Otto D Thomas"/>
            <person name="Naeem Raeece"/>
        </authorList>
    </citation>
    <scope>NUCLEOTIDE SEQUENCE</scope>
</reference>
<accession>A0A0G4FZZ6</accession>
<feature type="region of interest" description="Disordered" evidence="5">
    <location>
        <begin position="489"/>
        <end position="576"/>
    </location>
</feature>
<evidence type="ECO:0000256" key="1">
    <source>
        <dbReference type="ARBA" id="ARBA00004141"/>
    </source>
</evidence>
<sequence>MGSNPAASFVALKEAKTGQRASVADATVSILCGILGAGIVGLPNAMARIGWSGVAILILMAGLSTLNGCLLSACAEKCKELEEREIENMLRDRERDREAGVEGEQEGNPEDMRTVRLTYGDVGARCLGSVGRCLVVISQSGTSIGTCILFLVLLGASGKNLFPHWTLSKQAWSGLCAGLLVPFLALRTLTELHVLAFCGMASSLIVAAVLFLQTVVGPGEMTFQEGEPEFDPKSSFVPFMLGLGALCFAFSGHVIFLDVRHCMKKPNDFRWAAISAYSVSFVVYFLLCVTMYATFGSDLLSPGADDALSLLPPESFSSKLAICLIALHVFAAFLIFMNPVFLYLESALKIEAFEAPTTSGFRTIPPVHLQQSGGAGGGAAVAAPPLFERRHRLSPVPSKAVALTSLDVPPLPVGGEGAVGGVVKHSQSHGMIAYGDREGGGEAGRQLLPSQHAVRLLQSSHSSNSFLSGTLAGTSQCARVAGISQWTPQGSAVEHPRPGLAPRGNNGGGGQYSPIFSGSPSHGLPFSFSVSPRLTHQHGDSAAGPVHPLRSAHEPHEPCPASASPGLGRQSESEPVLGAPVKGASGELEGILSGGGGDPRWHLTVTDKGEILAEERETGREVGKVEEHQEGREAETEQQGVRSGSRGEREFLCETLEDSFDPPDSPSSSGSPSASLERRGDLWGVRRFHEEQGQEEKRQLEEASDSTHRFPFGHSYDEREPGERQGGRPNDDSTEEVRGGGRGVRDRVAEWFSSWTRGARSVVNRENEGGGFVELPRKSWRHSWWALVGIRSIFVAVMVLVAIFVPFLGEIQAVVGSSFITAQSFIFPPLFASLLLDDGELVGGRWGRLGLRTISIVSCLFACLSTVCALFAIGLKLSEGRTG</sequence>
<proteinExistence type="predicted"/>
<feature type="transmembrane region" description="Helical" evidence="6">
    <location>
        <begin position="170"/>
        <end position="187"/>
    </location>
</feature>
<feature type="compositionally biased region" description="Basic and acidic residues" evidence="5">
    <location>
        <begin position="715"/>
        <end position="742"/>
    </location>
</feature>
<feature type="transmembrane region" description="Helical" evidence="6">
    <location>
        <begin position="849"/>
        <end position="873"/>
    </location>
</feature>
<dbReference type="InterPro" id="IPR013057">
    <property type="entry name" value="AA_transpt_TM"/>
</dbReference>
<dbReference type="VEuPathDB" id="CryptoDB:Cvel_3951"/>
<evidence type="ECO:0000256" key="3">
    <source>
        <dbReference type="ARBA" id="ARBA00022989"/>
    </source>
</evidence>
<feature type="transmembrane region" description="Helical" evidence="6">
    <location>
        <begin position="134"/>
        <end position="158"/>
    </location>
</feature>
<feature type="domain" description="Amino acid transporter transmembrane" evidence="7">
    <location>
        <begin position="20"/>
        <end position="79"/>
    </location>
</feature>
<dbReference type="Gene3D" id="1.20.1740.10">
    <property type="entry name" value="Amino acid/polyamine transporter I"/>
    <property type="match status" value="1"/>
</dbReference>
<feature type="compositionally biased region" description="Low complexity" evidence="5">
    <location>
        <begin position="666"/>
        <end position="675"/>
    </location>
</feature>
<feature type="transmembrane region" description="Helical" evidence="6">
    <location>
        <begin position="194"/>
        <end position="216"/>
    </location>
</feature>
<feature type="transmembrane region" description="Helical" evidence="6">
    <location>
        <begin position="49"/>
        <end position="74"/>
    </location>
</feature>
<evidence type="ECO:0000256" key="4">
    <source>
        <dbReference type="ARBA" id="ARBA00023136"/>
    </source>
</evidence>
<feature type="domain" description="Amino acid transporter transmembrane" evidence="7">
    <location>
        <begin position="781"/>
        <end position="846"/>
    </location>
</feature>
<feature type="transmembrane region" description="Helical" evidence="6">
    <location>
        <begin position="236"/>
        <end position="259"/>
    </location>
</feature>
<evidence type="ECO:0000313" key="8">
    <source>
        <dbReference type="EMBL" id="CEM20981.1"/>
    </source>
</evidence>
<dbReference type="EMBL" id="CDMZ01000761">
    <property type="protein sequence ID" value="CEM20981.1"/>
    <property type="molecule type" value="Genomic_DNA"/>
</dbReference>
<feature type="transmembrane region" description="Helical" evidence="6">
    <location>
        <begin position="814"/>
        <end position="837"/>
    </location>
</feature>
<feature type="transmembrane region" description="Helical" evidence="6">
    <location>
        <begin position="315"/>
        <end position="336"/>
    </location>
</feature>
<name>A0A0G4FZZ6_9ALVE</name>
<organism evidence="8">
    <name type="scientific">Chromera velia CCMP2878</name>
    <dbReference type="NCBI Taxonomy" id="1169474"/>
    <lineage>
        <taxon>Eukaryota</taxon>
        <taxon>Sar</taxon>
        <taxon>Alveolata</taxon>
        <taxon>Colpodellida</taxon>
        <taxon>Chromeraceae</taxon>
        <taxon>Chromera</taxon>
    </lineage>
</organism>
<dbReference type="AlphaFoldDB" id="A0A0G4FZZ6"/>
<evidence type="ECO:0000259" key="7">
    <source>
        <dbReference type="Pfam" id="PF01490"/>
    </source>
</evidence>
<evidence type="ECO:0000256" key="2">
    <source>
        <dbReference type="ARBA" id="ARBA00022692"/>
    </source>
</evidence>
<evidence type="ECO:0000256" key="6">
    <source>
        <dbReference type="SAM" id="Phobius"/>
    </source>
</evidence>
<dbReference type="GO" id="GO:0016020">
    <property type="term" value="C:membrane"/>
    <property type="evidence" value="ECO:0007669"/>
    <property type="project" value="UniProtKB-SubCell"/>
</dbReference>
<dbReference type="PANTHER" id="PTHR22950">
    <property type="entry name" value="AMINO ACID TRANSPORTER"/>
    <property type="match status" value="1"/>
</dbReference>
<dbReference type="Pfam" id="PF01490">
    <property type="entry name" value="Aa_trans"/>
    <property type="match status" value="3"/>
</dbReference>
<keyword evidence="4 6" id="KW-0472">Membrane</keyword>
<feature type="transmembrane region" description="Helical" evidence="6">
    <location>
        <begin position="271"/>
        <end position="295"/>
    </location>
</feature>
<feature type="transmembrane region" description="Helical" evidence="6">
    <location>
        <begin position="21"/>
        <end position="43"/>
    </location>
</feature>
<keyword evidence="3 6" id="KW-1133">Transmembrane helix</keyword>
<protein>
    <recommendedName>
        <fullName evidence="7">Amino acid transporter transmembrane domain-containing protein</fullName>
    </recommendedName>
</protein>
<feature type="compositionally biased region" description="Basic and acidic residues" evidence="5">
    <location>
        <begin position="687"/>
        <end position="708"/>
    </location>
</feature>
<evidence type="ECO:0000256" key="5">
    <source>
        <dbReference type="SAM" id="MobiDB-lite"/>
    </source>
</evidence>
<comment type="subcellular location">
    <subcellularLocation>
        <location evidence="1">Membrane</location>
        <topology evidence="1">Multi-pass membrane protein</topology>
    </subcellularLocation>
</comment>
<feature type="compositionally biased region" description="Basic and acidic residues" evidence="5">
    <location>
        <begin position="610"/>
        <end position="635"/>
    </location>
</feature>
<feature type="region of interest" description="Disordered" evidence="5">
    <location>
        <begin position="610"/>
        <end position="742"/>
    </location>
</feature>
<keyword evidence="2 6" id="KW-0812">Transmembrane</keyword>
<feature type="domain" description="Amino acid transporter transmembrane" evidence="7">
    <location>
        <begin position="115"/>
        <end position="351"/>
    </location>
</feature>
<dbReference type="GO" id="GO:0015179">
    <property type="term" value="F:L-amino acid transmembrane transporter activity"/>
    <property type="evidence" value="ECO:0007669"/>
    <property type="project" value="TreeGrafter"/>
</dbReference>
<feature type="transmembrane region" description="Helical" evidence="6">
    <location>
        <begin position="784"/>
        <end position="808"/>
    </location>
</feature>
<dbReference type="PANTHER" id="PTHR22950:SF703">
    <property type="entry name" value="AMINO ACID TRANSPORTER TRANSMEMBRANE DOMAIN-CONTAINING PROTEIN"/>
    <property type="match status" value="1"/>
</dbReference>